<keyword evidence="8" id="KW-1185">Reference proteome</keyword>
<evidence type="ECO:0000313" key="7">
    <source>
        <dbReference type="EMBL" id="TFJ96395.1"/>
    </source>
</evidence>
<evidence type="ECO:0000256" key="5">
    <source>
        <dbReference type="SAM" id="MobiDB-lite"/>
    </source>
</evidence>
<dbReference type="EMBL" id="QXTE01000687">
    <property type="protein sequence ID" value="TFJ96395.1"/>
    <property type="molecule type" value="Genomic_DNA"/>
</dbReference>
<protein>
    <submittedName>
        <fullName evidence="7">Glycerol transporter</fullName>
    </submittedName>
</protein>
<feature type="region of interest" description="Disordered" evidence="5">
    <location>
        <begin position="85"/>
        <end position="118"/>
    </location>
</feature>
<dbReference type="InterPro" id="IPR001841">
    <property type="entry name" value="Znf_RING"/>
</dbReference>
<keyword evidence="3" id="KW-0862">Zinc</keyword>
<organism evidence="7 8">
    <name type="scientific">Platysternon megacephalum</name>
    <name type="common">big-headed turtle</name>
    <dbReference type="NCBI Taxonomy" id="55544"/>
    <lineage>
        <taxon>Eukaryota</taxon>
        <taxon>Metazoa</taxon>
        <taxon>Chordata</taxon>
        <taxon>Craniata</taxon>
        <taxon>Vertebrata</taxon>
        <taxon>Euteleostomi</taxon>
        <taxon>Archelosauria</taxon>
        <taxon>Testudinata</taxon>
        <taxon>Testudines</taxon>
        <taxon>Cryptodira</taxon>
        <taxon>Durocryptodira</taxon>
        <taxon>Testudinoidea</taxon>
        <taxon>Platysternidae</taxon>
        <taxon>Platysternon</taxon>
    </lineage>
</organism>
<dbReference type="STRING" id="55544.A0A4D9DFX5"/>
<dbReference type="SUPFAM" id="SSF57850">
    <property type="entry name" value="RING/U-box"/>
    <property type="match status" value="1"/>
</dbReference>
<accession>A0A4D9DFX5</accession>
<evidence type="ECO:0000256" key="1">
    <source>
        <dbReference type="ARBA" id="ARBA00022723"/>
    </source>
</evidence>
<dbReference type="GO" id="GO:0008270">
    <property type="term" value="F:zinc ion binding"/>
    <property type="evidence" value="ECO:0007669"/>
    <property type="project" value="UniProtKB-KW"/>
</dbReference>
<dbReference type="OrthoDB" id="9425854at2759"/>
<feature type="domain" description="RING-type" evidence="6">
    <location>
        <begin position="35"/>
        <end position="74"/>
    </location>
</feature>
<feature type="region of interest" description="Disordered" evidence="5">
    <location>
        <begin position="1"/>
        <end position="25"/>
    </location>
</feature>
<dbReference type="AlphaFoldDB" id="A0A4D9DFX5"/>
<comment type="caution">
    <text evidence="7">The sequence shown here is derived from an EMBL/GenBank/DDBJ whole genome shotgun (WGS) entry which is preliminary data.</text>
</comment>
<dbReference type="InterPro" id="IPR050143">
    <property type="entry name" value="TRIM/RBCC"/>
</dbReference>
<reference evidence="7 8" key="1">
    <citation type="submission" date="2019-04" db="EMBL/GenBank/DDBJ databases">
        <title>Draft genome of the big-headed turtle Platysternon megacephalum.</title>
        <authorList>
            <person name="Gong S."/>
        </authorList>
    </citation>
    <scope>NUCLEOTIDE SEQUENCE [LARGE SCALE GENOMIC DNA]</scope>
    <source>
        <strain evidence="7">DO16091913</strain>
        <tissue evidence="7">Muscle</tissue>
    </source>
</reference>
<keyword evidence="1" id="KW-0479">Metal-binding</keyword>
<dbReference type="PANTHER" id="PTHR24103">
    <property type="entry name" value="E3 UBIQUITIN-PROTEIN LIGASE TRIM"/>
    <property type="match status" value="1"/>
</dbReference>
<reference evidence="7 8" key="2">
    <citation type="submission" date="2019-04" db="EMBL/GenBank/DDBJ databases">
        <title>The genome sequence of big-headed turtle.</title>
        <authorList>
            <person name="Gong S."/>
        </authorList>
    </citation>
    <scope>NUCLEOTIDE SEQUENCE [LARGE SCALE GENOMIC DNA]</scope>
    <source>
        <strain evidence="7">DO16091913</strain>
        <tissue evidence="7">Muscle</tissue>
    </source>
</reference>
<dbReference type="Pfam" id="PF15227">
    <property type="entry name" value="zf-C3HC4_4"/>
    <property type="match status" value="1"/>
</dbReference>
<evidence type="ECO:0000256" key="4">
    <source>
        <dbReference type="PROSITE-ProRule" id="PRU00175"/>
    </source>
</evidence>
<evidence type="ECO:0000259" key="6">
    <source>
        <dbReference type="PROSITE" id="PS50089"/>
    </source>
</evidence>
<evidence type="ECO:0000256" key="3">
    <source>
        <dbReference type="ARBA" id="ARBA00022833"/>
    </source>
</evidence>
<dbReference type="InterPro" id="IPR017907">
    <property type="entry name" value="Znf_RING_CS"/>
</dbReference>
<dbReference type="SMART" id="SM00184">
    <property type="entry name" value="RING"/>
    <property type="match status" value="1"/>
</dbReference>
<name>A0A4D9DFX5_9SAUR</name>
<proteinExistence type="predicted"/>
<gene>
    <name evidence="7" type="ORF">DR999_PMT21823</name>
</gene>
<evidence type="ECO:0000256" key="2">
    <source>
        <dbReference type="ARBA" id="ARBA00022771"/>
    </source>
</evidence>
<keyword evidence="2 4" id="KW-0863">Zinc-finger</keyword>
<dbReference type="Proteomes" id="UP000297703">
    <property type="component" value="Unassembled WGS sequence"/>
</dbReference>
<dbReference type="InterPro" id="IPR013083">
    <property type="entry name" value="Znf_RING/FYVE/PHD"/>
</dbReference>
<dbReference type="PROSITE" id="PS50089">
    <property type="entry name" value="ZF_RING_2"/>
    <property type="match status" value="1"/>
</dbReference>
<dbReference type="Gene3D" id="3.30.40.10">
    <property type="entry name" value="Zinc/RING finger domain, C3HC4 (zinc finger)"/>
    <property type="match status" value="1"/>
</dbReference>
<dbReference type="PROSITE" id="PS00518">
    <property type="entry name" value="ZF_RING_1"/>
    <property type="match status" value="1"/>
</dbReference>
<sequence length="118" mass="12926">METPAPPGSGKHKGEGQEPPTPMSLAGRELDDAFCYICQEYLTDPVTIECGHNFCRGCITQHCQGVETAACPQCGEMFQERVFRSNTQGEASTSSRSENVNVQEQEAISTQLQELRGK</sequence>
<evidence type="ECO:0000313" key="8">
    <source>
        <dbReference type="Proteomes" id="UP000297703"/>
    </source>
</evidence>